<reference evidence="2" key="1">
    <citation type="journal article" date="2021" name="PeerJ">
        <title>Extensive microbial diversity within the chicken gut microbiome revealed by metagenomics and culture.</title>
        <authorList>
            <person name="Gilroy R."/>
            <person name="Ravi A."/>
            <person name="Getino M."/>
            <person name="Pursley I."/>
            <person name="Horton D.L."/>
            <person name="Alikhan N.F."/>
            <person name="Baker D."/>
            <person name="Gharbi K."/>
            <person name="Hall N."/>
            <person name="Watson M."/>
            <person name="Adriaenssens E.M."/>
            <person name="Foster-Nyarko E."/>
            <person name="Jarju S."/>
            <person name="Secka A."/>
            <person name="Antonio M."/>
            <person name="Oren A."/>
            <person name="Chaudhuri R.R."/>
            <person name="La Ragione R."/>
            <person name="Hildebrand F."/>
            <person name="Pallen M.J."/>
        </authorList>
    </citation>
    <scope>NUCLEOTIDE SEQUENCE</scope>
    <source>
        <strain evidence="2">G4-2901</strain>
    </source>
</reference>
<dbReference type="AlphaFoldDB" id="A0A948TBE8"/>
<evidence type="ECO:0000313" key="3">
    <source>
        <dbReference type="Proteomes" id="UP000783796"/>
    </source>
</evidence>
<dbReference type="InterPro" id="IPR000182">
    <property type="entry name" value="GNAT_dom"/>
</dbReference>
<reference evidence="2" key="2">
    <citation type="submission" date="2021-04" db="EMBL/GenBank/DDBJ databases">
        <authorList>
            <person name="Gilroy R."/>
        </authorList>
    </citation>
    <scope>NUCLEOTIDE SEQUENCE</scope>
    <source>
        <strain evidence="2">G4-2901</strain>
    </source>
</reference>
<protein>
    <submittedName>
        <fullName evidence="2">GNAT family N-acetyltransferase</fullName>
    </submittedName>
</protein>
<name>A0A948TBE8_9BACT</name>
<proteinExistence type="predicted"/>
<dbReference type="Gene3D" id="3.40.630.30">
    <property type="match status" value="1"/>
</dbReference>
<dbReference type="PANTHER" id="PTHR43415">
    <property type="entry name" value="SPERMIDINE N(1)-ACETYLTRANSFERASE"/>
    <property type="match status" value="1"/>
</dbReference>
<dbReference type="InterPro" id="IPR016181">
    <property type="entry name" value="Acyl_CoA_acyltransferase"/>
</dbReference>
<organism evidence="2 3">
    <name type="scientific">Candidatus Phocaeicola faecigallinarum</name>
    <dbReference type="NCBI Taxonomy" id="2838732"/>
    <lineage>
        <taxon>Bacteria</taxon>
        <taxon>Pseudomonadati</taxon>
        <taxon>Bacteroidota</taxon>
        <taxon>Bacteroidia</taxon>
        <taxon>Bacteroidales</taxon>
        <taxon>Bacteroidaceae</taxon>
        <taxon>Phocaeicola</taxon>
    </lineage>
</organism>
<dbReference type="CDD" id="cd04301">
    <property type="entry name" value="NAT_SF"/>
    <property type="match status" value="1"/>
</dbReference>
<dbReference type="PANTHER" id="PTHR43415:SF3">
    <property type="entry name" value="GNAT-FAMILY ACETYLTRANSFERASE"/>
    <property type="match status" value="1"/>
</dbReference>
<evidence type="ECO:0000259" key="1">
    <source>
        <dbReference type="PROSITE" id="PS51186"/>
    </source>
</evidence>
<dbReference type="Proteomes" id="UP000783796">
    <property type="component" value="Unassembled WGS sequence"/>
</dbReference>
<gene>
    <name evidence="2" type="ORF">H9777_06415</name>
</gene>
<accession>A0A948TBE8</accession>
<dbReference type="Pfam" id="PF13302">
    <property type="entry name" value="Acetyltransf_3"/>
    <property type="match status" value="1"/>
</dbReference>
<dbReference type="PROSITE" id="PS51186">
    <property type="entry name" value="GNAT"/>
    <property type="match status" value="1"/>
</dbReference>
<dbReference type="EMBL" id="JAHLFW010000057">
    <property type="protein sequence ID" value="MBU3837937.1"/>
    <property type="molecule type" value="Genomic_DNA"/>
</dbReference>
<dbReference type="GO" id="GO:0016747">
    <property type="term" value="F:acyltransferase activity, transferring groups other than amino-acyl groups"/>
    <property type="evidence" value="ECO:0007669"/>
    <property type="project" value="InterPro"/>
</dbReference>
<evidence type="ECO:0000313" key="2">
    <source>
        <dbReference type="EMBL" id="MBU3837937.1"/>
    </source>
</evidence>
<sequence>MSMDIILRAPEPEDLGIMLDIENDSDLWIHNGGNTGPYSRYQMKQYIAANTNDIYTDKQLRLMIVLPDGNVAGIVDVFDFDVRNNRAEVGIVVLSEFRGKGIGRNALRMMEEHCFRFLSMNQLYAYVRCDNEAGRETFLSCGFTETAVLKSWIRRGQQYYDVCMYQKIANR</sequence>
<dbReference type="SUPFAM" id="SSF55729">
    <property type="entry name" value="Acyl-CoA N-acyltransferases (Nat)"/>
    <property type="match status" value="1"/>
</dbReference>
<feature type="domain" description="N-acetyltransferase" evidence="1">
    <location>
        <begin position="5"/>
        <end position="169"/>
    </location>
</feature>
<comment type="caution">
    <text evidence="2">The sequence shown here is derived from an EMBL/GenBank/DDBJ whole genome shotgun (WGS) entry which is preliminary data.</text>
</comment>